<accession>A0ACB7W6Z1</accession>
<organism evidence="1 2">
    <name type="scientific">Dioscorea alata</name>
    <name type="common">Purple yam</name>
    <dbReference type="NCBI Taxonomy" id="55571"/>
    <lineage>
        <taxon>Eukaryota</taxon>
        <taxon>Viridiplantae</taxon>
        <taxon>Streptophyta</taxon>
        <taxon>Embryophyta</taxon>
        <taxon>Tracheophyta</taxon>
        <taxon>Spermatophyta</taxon>
        <taxon>Magnoliopsida</taxon>
        <taxon>Liliopsida</taxon>
        <taxon>Dioscoreales</taxon>
        <taxon>Dioscoreaceae</taxon>
        <taxon>Dioscorea</taxon>
    </lineage>
</organism>
<dbReference type="EMBL" id="CM037015">
    <property type="protein sequence ID" value="KAH7683257.1"/>
    <property type="molecule type" value="Genomic_DNA"/>
</dbReference>
<reference evidence="2" key="1">
    <citation type="journal article" date="2022" name="Nat. Commun.">
        <title>Chromosome evolution and the genetic basis of agronomically important traits in greater yam.</title>
        <authorList>
            <person name="Bredeson J.V."/>
            <person name="Lyons J.B."/>
            <person name="Oniyinde I.O."/>
            <person name="Okereke N.R."/>
            <person name="Kolade O."/>
            <person name="Nnabue I."/>
            <person name="Nwadili C.O."/>
            <person name="Hribova E."/>
            <person name="Parker M."/>
            <person name="Nwogha J."/>
            <person name="Shu S."/>
            <person name="Carlson J."/>
            <person name="Kariba R."/>
            <person name="Muthemba S."/>
            <person name="Knop K."/>
            <person name="Barton G.J."/>
            <person name="Sherwood A.V."/>
            <person name="Lopez-Montes A."/>
            <person name="Asiedu R."/>
            <person name="Jamnadass R."/>
            <person name="Muchugi A."/>
            <person name="Goodstein D."/>
            <person name="Egesi C.N."/>
            <person name="Featherston J."/>
            <person name="Asfaw A."/>
            <person name="Simpson G.G."/>
            <person name="Dolezel J."/>
            <person name="Hendre P.S."/>
            <person name="Van Deynze A."/>
            <person name="Kumar P.L."/>
            <person name="Obidiegwu J.E."/>
            <person name="Bhattacharjee R."/>
            <person name="Rokhsar D.S."/>
        </authorList>
    </citation>
    <scope>NUCLEOTIDE SEQUENCE [LARGE SCALE GENOMIC DNA]</scope>
    <source>
        <strain evidence="2">cv. TDa95/00328</strain>
    </source>
</reference>
<name>A0ACB7W6Z1_DIOAL</name>
<gene>
    <name evidence="1" type="ORF">IHE45_05G171800</name>
</gene>
<keyword evidence="2" id="KW-1185">Reference proteome</keyword>
<protein>
    <submittedName>
        <fullName evidence="1">Uncharacterized protein</fullName>
    </submittedName>
</protein>
<evidence type="ECO:0000313" key="1">
    <source>
        <dbReference type="EMBL" id="KAH7683257.1"/>
    </source>
</evidence>
<evidence type="ECO:0000313" key="2">
    <source>
        <dbReference type="Proteomes" id="UP000827976"/>
    </source>
</evidence>
<sequence length="175" mass="18715">MTSSISGRRCPQAAAFAVPFLVLLAFFSGCYLVRSEGLMNPQPTKSNGVHSIAHRKLLQQGAAKTDRIGEGCSRDDIVLIQGATPPLPSGIPTYTVEVLNTCVGNDPSCAISGIHISCGWFSSARLINPRVFRRLSFNDCLVNDGRPLLPGSSLSFQYANSFPYHLSVSSASCPP</sequence>
<proteinExistence type="predicted"/>
<comment type="caution">
    <text evidence="1">The sequence shown here is derived from an EMBL/GenBank/DDBJ whole genome shotgun (WGS) entry which is preliminary data.</text>
</comment>
<dbReference type="Proteomes" id="UP000827976">
    <property type="component" value="Chromosome 5"/>
</dbReference>